<evidence type="ECO:0000313" key="4">
    <source>
        <dbReference type="EMBL" id="SCZ22102.1"/>
    </source>
</evidence>
<dbReference type="CDD" id="cd02440">
    <property type="entry name" value="AdoMet_MTases"/>
    <property type="match status" value="1"/>
</dbReference>
<dbReference type="InterPro" id="IPR008715">
    <property type="entry name" value="SAM-MeTfrase_NodS-like"/>
</dbReference>
<organism evidence="4 5">
    <name type="scientific">Afifella marina DSM 2698</name>
    <dbReference type="NCBI Taxonomy" id="1120955"/>
    <lineage>
        <taxon>Bacteria</taxon>
        <taxon>Pseudomonadati</taxon>
        <taxon>Pseudomonadota</taxon>
        <taxon>Alphaproteobacteria</taxon>
        <taxon>Hyphomicrobiales</taxon>
        <taxon>Afifellaceae</taxon>
        <taxon>Afifella</taxon>
    </lineage>
</organism>
<dbReference type="AlphaFoldDB" id="A0A1G5MA65"/>
<dbReference type="Proteomes" id="UP000199347">
    <property type="component" value="Unassembled WGS sequence"/>
</dbReference>
<dbReference type="Pfam" id="PF05401">
    <property type="entry name" value="NodS"/>
    <property type="match status" value="1"/>
</dbReference>
<evidence type="ECO:0000256" key="3">
    <source>
        <dbReference type="ARBA" id="ARBA00022691"/>
    </source>
</evidence>
<reference evidence="4 5" key="1">
    <citation type="submission" date="2016-10" db="EMBL/GenBank/DDBJ databases">
        <authorList>
            <person name="de Groot N.N."/>
        </authorList>
    </citation>
    <scope>NUCLEOTIDE SEQUENCE [LARGE SCALE GENOMIC DNA]</scope>
    <source>
        <strain evidence="4 5">DSM 2698</strain>
    </source>
</reference>
<sequence>MTPRAAINPEGFEEKFRHDIDPWRYRSSSFEETKRRDLIAAAGSGPYARGLELGCAIGVTSRALAPLTLKLLALDASPTALAEARRECADLASVSFREAVLPRDLPRGEFDLIVASEIAYYLKEAALRRLAAELPSRLARGGRIVLVHHVRPFSDAAVHPALAHGFLRQSLERRLMPVWHKARAHYRVDALIRP</sequence>
<evidence type="ECO:0000256" key="1">
    <source>
        <dbReference type="ARBA" id="ARBA00022603"/>
    </source>
</evidence>
<dbReference type="Gene3D" id="3.40.50.150">
    <property type="entry name" value="Vaccinia Virus protein VP39"/>
    <property type="match status" value="1"/>
</dbReference>
<dbReference type="GO" id="GO:0008757">
    <property type="term" value="F:S-adenosylmethionine-dependent methyltransferase activity"/>
    <property type="evidence" value="ECO:0007669"/>
    <property type="project" value="InterPro"/>
</dbReference>
<dbReference type="PANTHER" id="PTHR43464:SF19">
    <property type="entry name" value="UBIQUINONE BIOSYNTHESIS O-METHYLTRANSFERASE, MITOCHONDRIAL"/>
    <property type="match status" value="1"/>
</dbReference>
<proteinExistence type="predicted"/>
<keyword evidence="1" id="KW-0489">Methyltransferase</keyword>
<gene>
    <name evidence="4" type="ORF">SAMN03080610_00371</name>
</gene>
<keyword evidence="3" id="KW-0949">S-adenosyl-L-methionine</keyword>
<dbReference type="GO" id="GO:0009312">
    <property type="term" value="P:oligosaccharide biosynthetic process"/>
    <property type="evidence" value="ECO:0007669"/>
    <property type="project" value="InterPro"/>
</dbReference>
<name>A0A1G5MA65_AFIMA</name>
<evidence type="ECO:0000313" key="5">
    <source>
        <dbReference type="Proteomes" id="UP000199347"/>
    </source>
</evidence>
<accession>A0A1G5MA65</accession>
<evidence type="ECO:0000256" key="2">
    <source>
        <dbReference type="ARBA" id="ARBA00022679"/>
    </source>
</evidence>
<dbReference type="EMBL" id="FMVW01000001">
    <property type="protein sequence ID" value="SCZ22102.1"/>
    <property type="molecule type" value="Genomic_DNA"/>
</dbReference>
<dbReference type="GO" id="GO:0032259">
    <property type="term" value="P:methylation"/>
    <property type="evidence" value="ECO:0007669"/>
    <property type="project" value="UniProtKB-KW"/>
</dbReference>
<dbReference type="STRING" id="1120955.SAMN03080610_00371"/>
<dbReference type="PANTHER" id="PTHR43464">
    <property type="entry name" value="METHYLTRANSFERASE"/>
    <property type="match status" value="1"/>
</dbReference>
<keyword evidence="5" id="KW-1185">Reference proteome</keyword>
<keyword evidence="2" id="KW-0808">Transferase</keyword>
<dbReference type="RefSeq" id="WP_170130355.1">
    <property type="nucleotide sequence ID" value="NZ_FMVW01000001.1"/>
</dbReference>
<dbReference type="InterPro" id="IPR029063">
    <property type="entry name" value="SAM-dependent_MTases_sf"/>
</dbReference>
<protein>
    <submittedName>
        <fullName evidence="4">Nodulation protein S (NodS)</fullName>
    </submittedName>
</protein>
<dbReference type="SUPFAM" id="SSF53335">
    <property type="entry name" value="S-adenosyl-L-methionine-dependent methyltransferases"/>
    <property type="match status" value="1"/>
</dbReference>